<proteinExistence type="predicted"/>
<dbReference type="KEGG" id="cpas:Clopa_0682"/>
<dbReference type="InterPro" id="IPR013785">
    <property type="entry name" value="Aldolase_TIM"/>
</dbReference>
<name>R4K5B7_CLOPA</name>
<dbReference type="SUPFAM" id="SSF51395">
    <property type="entry name" value="FMN-linked oxidoreductases"/>
    <property type="match status" value="1"/>
</dbReference>
<protein>
    <submittedName>
        <fullName evidence="1">NADH:flavin oxidoreductase</fullName>
    </submittedName>
</protein>
<dbReference type="PATRIC" id="fig|86416.3.peg.670"/>
<accession>R4K5B7</accession>
<evidence type="ECO:0000313" key="1">
    <source>
        <dbReference type="EMBL" id="AGK95724.1"/>
    </source>
</evidence>
<organism evidence="1 2">
    <name type="scientific">Clostridium pasteurianum BC1</name>
    <dbReference type="NCBI Taxonomy" id="86416"/>
    <lineage>
        <taxon>Bacteria</taxon>
        <taxon>Bacillati</taxon>
        <taxon>Bacillota</taxon>
        <taxon>Clostridia</taxon>
        <taxon>Eubacteriales</taxon>
        <taxon>Clostridiaceae</taxon>
        <taxon>Clostridium</taxon>
    </lineage>
</organism>
<dbReference type="RefSeq" id="WP_015614050.1">
    <property type="nucleotide sequence ID" value="NC_021182.1"/>
</dbReference>
<gene>
    <name evidence="1" type="ORF">Clopa_0682</name>
</gene>
<sequence length="50" mass="5751">MPHLLTPLVTKKLTLSNRLVMPPMETAKSKGDGKVTEELLYYNVKELKMY</sequence>
<dbReference type="STRING" id="86416.Clopa_0682"/>
<dbReference type="HOGENOM" id="CLU_3116420_0_0_9"/>
<dbReference type="AlphaFoldDB" id="R4K5B7"/>
<reference evidence="1 2" key="1">
    <citation type="submission" date="2012-01" db="EMBL/GenBank/DDBJ databases">
        <title>Complete sequence of chromosome of Clostridium pasteurianum BC1.</title>
        <authorList>
            <consortium name="US DOE Joint Genome Institute"/>
            <person name="Lucas S."/>
            <person name="Han J."/>
            <person name="Lapidus A."/>
            <person name="Cheng J.-F."/>
            <person name="Goodwin L."/>
            <person name="Pitluck S."/>
            <person name="Peters L."/>
            <person name="Mikhailova N."/>
            <person name="Teshima H."/>
            <person name="Detter J.C."/>
            <person name="Han C."/>
            <person name="Tapia R."/>
            <person name="Land M."/>
            <person name="Hauser L."/>
            <person name="Kyrpides N."/>
            <person name="Ivanova N."/>
            <person name="Pagani I."/>
            <person name="Dunn J."/>
            <person name="Taghavi S."/>
            <person name="Francis A."/>
            <person name="van der Lelie D."/>
            <person name="Woyke T."/>
        </authorList>
    </citation>
    <scope>NUCLEOTIDE SEQUENCE [LARGE SCALE GENOMIC DNA]</scope>
    <source>
        <strain evidence="1 2">BC1</strain>
    </source>
</reference>
<dbReference type="Gene3D" id="3.20.20.70">
    <property type="entry name" value="Aldolase class I"/>
    <property type="match status" value="1"/>
</dbReference>
<dbReference type="Proteomes" id="UP000013523">
    <property type="component" value="Chromosome"/>
</dbReference>
<dbReference type="EMBL" id="CP003261">
    <property type="protein sequence ID" value="AGK95724.1"/>
    <property type="molecule type" value="Genomic_DNA"/>
</dbReference>
<evidence type="ECO:0000313" key="2">
    <source>
        <dbReference type="Proteomes" id="UP000013523"/>
    </source>
</evidence>
<keyword evidence="2" id="KW-1185">Reference proteome</keyword>